<comment type="caution">
    <text evidence="1">The sequence shown here is derived from an EMBL/GenBank/DDBJ whole genome shotgun (WGS) entry which is preliminary data.</text>
</comment>
<dbReference type="Proteomes" id="UP001442494">
    <property type="component" value="Unassembled WGS sequence"/>
</dbReference>
<protein>
    <submittedName>
        <fullName evidence="1">Uncharacterized protein</fullName>
    </submittedName>
</protein>
<proteinExistence type="predicted"/>
<dbReference type="EMBL" id="JAMPKK010000074">
    <property type="protein sequence ID" value="MEP0867515.1"/>
    <property type="molecule type" value="Genomic_DNA"/>
</dbReference>
<evidence type="ECO:0000313" key="2">
    <source>
        <dbReference type="Proteomes" id="UP001442494"/>
    </source>
</evidence>
<accession>A0ABV0JWC9</accession>
<evidence type="ECO:0000313" key="1">
    <source>
        <dbReference type="EMBL" id="MEP0867515.1"/>
    </source>
</evidence>
<reference evidence="1 2" key="1">
    <citation type="submission" date="2022-04" db="EMBL/GenBank/DDBJ databases">
        <title>Positive selection, recombination, and allopatry shape intraspecific diversity of widespread and dominant cyanobacteria.</title>
        <authorList>
            <person name="Wei J."/>
            <person name="Shu W."/>
            <person name="Hu C."/>
        </authorList>
    </citation>
    <scope>NUCLEOTIDE SEQUENCE [LARGE SCALE GENOMIC DNA]</scope>
    <source>
        <strain evidence="1 2">GB2-A5</strain>
    </source>
</reference>
<gene>
    <name evidence="1" type="ORF">NDI37_23985</name>
</gene>
<name>A0ABV0JWC9_9CYAN</name>
<sequence length="114" mass="12111">MRQLLVQVSRGSGQEVIDIAKSCDGANLALLEATGSEGLLDLAIVNVPNGIEQLLSKLENLPKADITLIPCGVITLQAPPCQATQQVKDVALSRRSVVWIGLFTNTTYLLVAAK</sequence>
<dbReference type="RefSeq" id="WP_190425422.1">
    <property type="nucleotide sequence ID" value="NZ_JAMPKK010000074.1"/>
</dbReference>
<keyword evidence="2" id="KW-1185">Reference proteome</keyword>
<organism evidence="1 2">
    <name type="scientific">Funiculus sociatus GB2-A5</name>
    <dbReference type="NCBI Taxonomy" id="2933946"/>
    <lineage>
        <taxon>Bacteria</taxon>
        <taxon>Bacillati</taxon>
        <taxon>Cyanobacteriota</taxon>
        <taxon>Cyanophyceae</taxon>
        <taxon>Coleofasciculales</taxon>
        <taxon>Coleofasciculaceae</taxon>
        <taxon>Funiculus</taxon>
    </lineage>
</organism>